<dbReference type="EMBL" id="ABCK01000001">
    <property type="protein sequence ID" value="EDM29524.1"/>
    <property type="molecule type" value="Genomic_DNA"/>
</dbReference>
<dbReference type="GO" id="GO:0008782">
    <property type="term" value="F:adenosylhomocysteine nucleosidase activity"/>
    <property type="evidence" value="ECO:0007669"/>
    <property type="project" value="InterPro"/>
</dbReference>
<dbReference type="InterPro" id="IPR029066">
    <property type="entry name" value="PLP-binding_barrel"/>
</dbReference>
<feature type="modified residue" description="N6-(pyridoxal phosphate)lysine" evidence="6">
    <location>
        <position position="271"/>
    </location>
</feature>
<keyword evidence="3" id="KW-0378">Hydrolase</keyword>
<accession>A6DFE4</accession>
<keyword evidence="5" id="KW-0486">Methionine biosynthesis</keyword>
<organism evidence="9 10">
    <name type="scientific">Lentisphaera araneosa HTCC2155</name>
    <dbReference type="NCBI Taxonomy" id="313628"/>
    <lineage>
        <taxon>Bacteria</taxon>
        <taxon>Pseudomonadati</taxon>
        <taxon>Lentisphaerota</taxon>
        <taxon>Lentisphaeria</taxon>
        <taxon>Lentisphaerales</taxon>
        <taxon>Lentisphaeraceae</taxon>
        <taxon>Lentisphaera</taxon>
    </lineage>
</organism>
<dbReference type="InterPro" id="IPR000845">
    <property type="entry name" value="Nucleoside_phosphorylase_d"/>
</dbReference>
<feature type="domain" description="Nucleoside phosphorylase" evidence="7">
    <location>
        <begin position="7"/>
        <end position="230"/>
    </location>
</feature>
<evidence type="ECO:0000259" key="8">
    <source>
        <dbReference type="Pfam" id="PF01168"/>
    </source>
</evidence>
<dbReference type="PANTHER" id="PTHR10146">
    <property type="entry name" value="PROLINE SYNTHETASE CO-TRANSCRIBED BACTERIAL HOMOLOG PROTEIN"/>
    <property type="match status" value="1"/>
</dbReference>
<dbReference type="SUPFAM" id="SSF51419">
    <property type="entry name" value="PLP-binding barrel"/>
    <property type="match status" value="1"/>
</dbReference>
<dbReference type="eggNOG" id="COG0775">
    <property type="taxonomic scope" value="Bacteria"/>
</dbReference>
<keyword evidence="4 6" id="KW-0663">Pyridoxal phosphate</keyword>
<dbReference type="SUPFAM" id="SSF53167">
    <property type="entry name" value="Purine and uridine phosphorylases"/>
    <property type="match status" value="1"/>
</dbReference>
<dbReference type="NCBIfam" id="TIGR00044">
    <property type="entry name" value="YggS family pyridoxal phosphate-dependent enzyme"/>
    <property type="match status" value="1"/>
</dbReference>
<dbReference type="Pfam" id="PF01048">
    <property type="entry name" value="PNP_UDP_1"/>
    <property type="match status" value="1"/>
</dbReference>
<comment type="function">
    <text evidence="6">Pyridoxal 5'-phosphate (PLP)-binding protein, which is involved in PLP homeostasis.</text>
</comment>
<dbReference type="NCBIfam" id="TIGR01704">
    <property type="entry name" value="MTA_SAH-Nsdase"/>
    <property type="match status" value="1"/>
</dbReference>
<evidence type="ECO:0000256" key="3">
    <source>
        <dbReference type="ARBA" id="ARBA00022801"/>
    </source>
</evidence>
<evidence type="ECO:0000256" key="4">
    <source>
        <dbReference type="ARBA" id="ARBA00022898"/>
    </source>
</evidence>
<dbReference type="OrthoDB" id="9804072at2"/>
<evidence type="ECO:0000256" key="2">
    <source>
        <dbReference type="ARBA" id="ARBA00022605"/>
    </source>
</evidence>
<proteinExistence type="inferred from homology"/>
<evidence type="ECO:0000313" key="10">
    <source>
        <dbReference type="Proteomes" id="UP000004947"/>
    </source>
</evidence>
<dbReference type="GO" id="GO:0009164">
    <property type="term" value="P:nucleoside catabolic process"/>
    <property type="evidence" value="ECO:0007669"/>
    <property type="project" value="InterPro"/>
</dbReference>
<comment type="pathway">
    <text evidence="1">Amino-acid biosynthesis; L-methionine biosynthesis via salvage pathway; S-methyl-5-thio-alpha-D-ribose 1-phosphate from S-methyl-5'-thioadenosine (hydrolase route): step 1/2.</text>
</comment>
<dbReference type="GO" id="GO:0030170">
    <property type="term" value="F:pyridoxal phosphate binding"/>
    <property type="evidence" value="ECO:0007669"/>
    <property type="project" value="UniProtKB-UniRule"/>
</dbReference>
<dbReference type="InterPro" id="IPR001608">
    <property type="entry name" value="Ala_racemase_N"/>
</dbReference>
<evidence type="ECO:0000256" key="6">
    <source>
        <dbReference type="HAMAP-Rule" id="MF_02087"/>
    </source>
</evidence>
<comment type="caution">
    <text evidence="9">The sequence shown here is derived from an EMBL/GenBank/DDBJ whole genome shotgun (WGS) entry which is preliminary data.</text>
</comment>
<reference evidence="9 10" key="1">
    <citation type="journal article" date="2010" name="J. Bacteriol.">
        <title>Genome sequence of Lentisphaera araneosa HTCC2155T, the type species of the order Lentisphaerales in the phylum Lentisphaerae.</title>
        <authorList>
            <person name="Thrash J.C."/>
            <person name="Cho J.C."/>
            <person name="Vergin K.L."/>
            <person name="Morris R.M."/>
            <person name="Giovannoni S.J."/>
        </authorList>
    </citation>
    <scope>NUCLEOTIDE SEQUENCE [LARGE SCALE GENOMIC DNA]</scope>
    <source>
        <strain evidence="9 10">HTCC2155</strain>
    </source>
</reference>
<dbReference type="PANTHER" id="PTHR10146:SF14">
    <property type="entry name" value="PYRIDOXAL PHOSPHATE HOMEOSTASIS PROTEIN"/>
    <property type="match status" value="1"/>
</dbReference>
<dbReference type="UniPathway" id="UPA00904">
    <property type="reaction ID" value="UER00871"/>
</dbReference>
<dbReference type="RefSeq" id="WP_007276646.1">
    <property type="nucleotide sequence ID" value="NZ_ABCK01000001.1"/>
</dbReference>
<dbReference type="eggNOG" id="COG0325">
    <property type="taxonomic scope" value="Bacteria"/>
</dbReference>
<dbReference type="FunFam" id="3.20.20.10:FF:000018">
    <property type="entry name" value="Pyridoxal phosphate homeostasis protein"/>
    <property type="match status" value="1"/>
</dbReference>
<feature type="domain" description="Alanine racemase N-terminal" evidence="8">
    <location>
        <begin position="255"/>
        <end position="460"/>
    </location>
</feature>
<dbReference type="Gene3D" id="3.20.20.10">
    <property type="entry name" value="Alanine racemase"/>
    <property type="match status" value="1"/>
</dbReference>
<dbReference type="CDD" id="cd00635">
    <property type="entry name" value="PLPDE_III_YBL036c_like"/>
    <property type="match status" value="1"/>
</dbReference>
<dbReference type="InterPro" id="IPR035994">
    <property type="entry name" value="Nucleoside_phosphorylase_sf"/>
</dbReference>
<dbReference type="GO" id="GO:0008930">
    <property type="term" value="F:methylthioadenosine nucleosidase activity"/>
    <property type="evidence" value="ECO:0007669"/>
    <property type="project" value="InterPro"/>
</dbReference>
<comment type="similarity">
    <text evidence="6">Belongs to the pyridoxal phosphate-binding protein YggS/PROSC family.</text>
</comment>
<evidence type="ECO:0000256" key="5">
    <source>
        <dbReference type="ARBA" id="ARBA00023167"/>
    </source>
</evidence>
<dbReference type="Proteomes" id="UP000004947">
    <property type="component" value="Unassembled WGS sequence"/>
</dbReference>
<dbReference type="HAMAP" id="MF_02087">
    <property type="entry name" value="PLP_homeostasis"/>
    <property type="match status" value="1"/>
</dbReference>
<sequence length="464" mass="51936">MSLDQVRIAIIGALPEELEKLKPQLGSAKSINHGPFQYEECSYKNINCLLALSGIGKVQAAMLVQHIADIWKPDYFIFTGVAGALNEEYDTGDVVIGTEFIQHDLELNALGFERGEIPYTKEKVFHACDFLCNMAESFHTENHKTFKGRILTGDQFITHEHVKPYFTEELAGDAVEMEGAALAFVASRHKIPFLVIRTISDRADGNAACDFNTLLPLVAENSCYMVKHILDSIVENSEVPQRYDNVLNDIAESAKKHQRDMTDIQLLTVTKNHPADKIFALYKHGQNEFAENRVQELLTKAESLPQDIHWHLIGPLQSNKVRQAVKVAKTIHSVDNTSLAKRIDRIAEEEGKQIDIFIQLNLTGEIQKSGISTLSLEKLLISCSELKNINLIGLMTMGPLSASKEENLKVFKELKEQSVEHSKYFENDVKLSMGMSGDFDEAIECGSHILRIGSAIMGTRTYET</sequence>
<evidence type="ECO:0000256" key="1">
    <source>
        <dbReference type="ARBA" id="ARBA00004945"/>
    </source>
</evidence>
<gene>
    <name evidence="9" type="ORF">LNTAR_17278</name>
</gene>
<evidence type="ECO:0000259" key="7">
    <source>
        <dbReference type="Pfam" id="PF01048"/>
    </source>
</evidence>
<keyword evidence="2" id="KW-0028">Amino-acid biosynthesis</keyword>
<dbReference type="GO" id="GO:0019509">
    <property type="term" value="P:L-methionine salvage from methylthioadenosine"/>
    <property type="evidence" value="ECO:0007669"/>
    <property type="project" value="UniProtKB-UniPathway"/>
</dbReference>
<name>A6DFE4_9BACT</name>
<dbReference type="Pfam" id="PF01168">
    <property type="entry name" value="Ala_racemase_N"/>
    <property type="match status" value="1"/>
</dbReference>
<dbReference type="CDD" id="cd09008">
    <property type="entry name" value="MTAN"/>
    <property type="match status" value="1"/>
</dbReference>
<dbReference type="STRING" id="313628.LNTAR_17278"/>
<keyword evidence="10" id="KW-1185">Reference proteome</keyword>
<evidence type="ECO:0000313" key="9">
    <source>
        <dbReference type="EMBL" id="EDM29524.1"/>
    </source>
</evidence>
<protein>
    <recommendedName>
        <fullName evidence="6">Pyridoxal phosphate homeostasis protein</fullName>
        <shortName evidence="6">PLP homeostasis protein</shortName>
    </recommendedName>
</protein>
<dbReference type="InterPro" id="IPR011078">
    <property type="entry name" value="PyrdxlP_homeostasis"/>
</dbReference>
<dbReference type="AlphaFoldDB" id="A6DFE4"/>
<dbReference type="NCBIfam" id="NF004079">
    <property type="entry name" value="PRK05584.1"/>
    <property type="match status" value="1"/>
</dbReference>
<dbReference type="InterPro" id="IPR010049">
    <property type="entry name" value="MTA_SAH_Nsdase"/>
</dbReference>
<dbReference type="Gene3D" id="3.40.50.1580">
    <property type="entry name" value="Nucleoside phosphorylase domain"/>
    <property type="match status" value="1"/>
</dbReference>